<dbReference type="Proteomes" id="UP000079169">
    <property type="component" value="Unplaced"/>
</dbReference>
<dbReference type="InterPro" id="IPR006797">
    <property type="entry name" value="PRELI/MSF1_dom"/>
</dbReference>
<name>A0A1S3D9U6_DIACI</name>
<dbReference type="RefSeq" id="XP_008477418.1">
    <property type="nucleotide sequence ID" value="XM_008479196.3"/>
</dbReference>
<organism evidence="2 3">
    <name type="scientific">Diaphorina citri</name>
    <name type="common">Asian citrus psyllid</name>
    <dbReference type="NCBI Taxonomy" id="121845"/>
    <lineage>
        <taxon>Eukaryota</taxon>
        <taxon>Metazoa</taxon>
        <taxon>Ecdysozoa</taxon>
        <taxon>Arthropoda</taxon>
        <taxon>Hexapoda</taxon>
        <taxon>Insecta</taxon>
        <taxon>Pterygota</taxon>
        <taxon>Neoptera</taxon>
        <taxon>Paraneoptera</taxon>
        <taxon>Hemiptera</taxon>
        <taxon>Sternorrhyncha</taxon>
        <taxon>Psylloidea</taxon>
        <taxon>Psyllidae</taxon>
        <taxon>Diaphorininae</taxon>
        <taxon>Diaphorina</taxon>
    </lineage>
</organism>
<keyword evidence="2" id="KW-1185">Reference proteome</keyword>
<feature type="domain" description="PRELI/MSF1" evidence="1">
    <location>
        <begin position="1"/>
        <end position="177"/>
    </location>
</feature>
<dbReference type="PaxDb" id="121845-A0A1S3D9U6"/>
<dbReference type="OMA" id="MEDLMIA"/>
<dbReference type="KEGG" id="dci:103514326"/>
<gene>
    <name evidence="3" type="primary">LOC103514326</name>
</gene>
<dbReference type="AlphaFoldDB" id="A0A1S3D9U6"/>
<dbReference type="InterPro" id="IPR037365">
    <property type="entry name" value="Slowmo/Ups"/>
</dbReference>
<accession>A0A1S3D9U6</accession>
<evidence type="ECO:0000313" key="2">
    <source>
        <dbReference type="Proteomes" id="UP000079169"/>
    </source>
</evidence>
<proteinExistence type="predicted"/>
<sequence>MVLTVSVTHIFQLPIEQVVKIYFKHHPQFRKLDGELKDTREIEHTYNEEDEISCVKTNLTYSNFIPKLLRKIPKLEEPDLVMEEECWIDMLENHYWVRLRNLTWNDSVSALRTFAFTPDPLNPKWTRYECDGAVEFQNWGWVGQGIEIFMRNNMKNIILKNIQLLTEKIEEHQKDMAHR</sequence>
<protein>
    <submittedName>
        <fullName evidence="3">PRELI domain-containing protein 2-like</fullName>
    </submittedName>
</protein>
<dbReference type="PANTHER" id="PTHR11158">
    <property type="entry name" value="MSF1/PX19 RELATED"/>
    <property type="match status" value="1"/>
</dbReference>
<reference evidence="3" key="1">
    <citation type="submission" date="2025-08" db="UniProtKB">
        <authorList>
            <consortium name="RefSeq"/>
        </authorList>
    </citation>
    <scope>IDENTIFICATION</scope>
</reference>
<evidence type="ECO:0000259" key="1">
    <source>
        <dbReference type="PROSITE" id="PS50904"/>
    </source>
</evidence>
<dbReference type="GO" id="GO:0005758">
    <property type="term" value="C:mitochondrial intermembrane space"/>
    <property type="evidence" value="ECO:0007669"/>
    <property type="project" value="InterPro"/>
</dbReference>
<dbReference type="GeneID" id="103514326"/>
<evidence type="ECO:0000313" key="3">
    <source>
        <dbReference type="RefSeq" id="XP_008477418.1"/>
    </source>
</evidence>
<dbReference type="PROSITE" id="PS50904">
    <property type="entry name" value="PRELI_MSF1"/>
    <property type="match status" value="1"/>
</dbReference>